<dbReference type="Gene3D" id="2.40.170.20">
    <property type="entry name" value="TonB-dependent receptor, beta-barrel domain"/>
    <property type="match status" value="1"/>
</dbReference>
<dbReference type="InterPro" id="IPR023996">
    <property type="entry name" value="TonB-dep_OMP_SusC/RagA"/>
</dbReference>
<dbReference type="InterPro" id="IPR037066">
    <property type="entry name" value="Plug_dom_sf"/>
</dbReference>
<dbReference type="Proteomes" id="UP000286246">
    <property type="component" value="Unassembled WGS sequence"/>
</dbReference>
<keyword evidence="3 7" id="KW-1134">Transmembrane beta strand</keyword>
<evidence type="ECO:0000256" key="5">
    <source>
        <dbReference type="ARBA" id="ARBA00023136"/>
    </source>
</evidence>
<reference evidence="9 10" key="1">
    <citation type="submission" date="2018-09" db="EMBL/GenBank/DDBJ databases">
        <title>Genomic Encyclopedia of Type Strains, Phase III (KMG-III): the genomes of soil and plant-associated and newly described type strains.</title>
        <authorList>
            <person name="Whitman W."/>
        </authorList>
    </citation>
    <scope>NUCLEOTIDE SEQUENCE [LARGE SCALE GENOMIC DNA]</scope>
    <source>
        <strain evidence="9 10">CECT 7938</strain>
    </source>
</reference>
<dbReference type="Gene3D" id="2.170.130.10">
    <property type="entry name" value="TonB-dependent receptor, plug domain"/>
    <property type="match status" value="1"/>
</dbReference>
<gene>
    <name evidence="9" type="ORF">DFQ12_4363</name>
</gene>
<evidence type="ECO:0000313" key="10">
    <source>
        <dbReference type="Proteomes" id="UP000286246"/>
    </source>
</evidence>
<keyword evidence="6 7" id="KW-0998">Cell outer membrane</keyword>
<dbReference type="PROSITE" id="PS52016">
    <property type="entry name" value="TONB_DEPENDENT_REC_3"/>
    <property type="match status" value="1"/>
</dbReference>
<dbReference type="InterPro" id="IPR008969">
    <property type="entry name" value="CarboxyPept-like_regulatory"/>
</dbReference>
<dbReference type="GO" id="GO:0009279">
    <property type="term" value="C:cell outer membrane"/>
    <property type="evidence" value="ECO:0007669"/>
    <property type="project" value="UniProtKB-SubCell"/>
</dbReference>
<keyword evidence="10" id="KW-1185">Reference proteome</keyword>
<feature type="domain" description="TonB-dependent receptor plug" evidence="8">
    <location>
        <begin position="126"/>
        <end position="258"/>
    </location>
</feature>
<comment type="caution">
    <text evidence="9">The sequence shown here is derived from an EMBL/GenBank/DDBJ whole genome shotgun (WGS) entry which is preliminary data.</text>
</comment>
<dbReference type="EMBL" id="RAPY01000005">
    <property type="protein sequence ID" value="RKE45291.1"/>
    <property type="molecule type" value="Genomic_DNA"/>
</dbReference>
<keyword evidence="5 7" id="KW-0472">Membrane</keyword>
<name>A0A420ALG0_SPHD1</name>
<evidence type="ECO:0000256" key="2">
    <source>
        <dbReference type="ARBA" id="ARBA00022448"/>
    </source>
</evidence>
<keyword evidence="4 7" id="KW-0812">Transmembrane</keyword>
<dbReference type="InterPro" id="IPR036942">
    <property type="entry name" value="Beta-barrel_TonB_sf"/>
</dbReference>
<sequence>MMDGLISLKIMKQFSIILTFICALFVGDAWAQTMVKGVVKGNDNRALSGVSIRLENPKRDLGKTGEDGRFVISVPNSGVMVFSYQGYRTEKYTIVAGKKEYNVTLESTAQELEETVVVGYQQRKRETLTGSVVTISGKEIQDIPSGNFVDLLQGKVAGLNIQNNTGSPGMRGTMAVRGMSNFNVSGSGDNTFVTPTSPLFVIDGVPIDDNSGYEYGFESAGPGVSPISMIPPEDIEDITVMKDAQATAMYGSRGAYGVIQVRTKRGNSKVPIVQYQGQFFLSAVPQLRRVIGGKGERMVRLDQILMNDTTLAAAIRRINDSPILADSLNPYYNNSTDWQSYFYRNTMNQTHNVNISGGERVFNYKANMNYYDENGIIANTGFKRYTLQSNMQYEPSDRFRMMTNINVNVAQNKMGSGNALMQTGVGKSVNTTSLYPSPSLFSGSMGALSALGVDDQNKTGNYVGQLELQYVPIKDLRASVTLNYNYTTSTKDRYTPEILLGNSSEVYSYYSNKSKVYNRNQLSYVKAIKDKHLFNLYGFTEMEISASSEDLSKIRGTANDQFQTGISYNTRNTLGGLLNSLNNFRSVAYAGSFSYNYDSKYILDLTYRVDGSSLTGGATPWTKNPSAGLRWNFKKEKFMENVDWWDTGFLRGSVGRTISPSGSLSDIYGWYKIDDGRYNNRPTTSLDLEIAPNTGLVPQSTTQWSMAAELGFFNSSLYVTYETYYKQSDKILRKKPIANHNAFANVLTNESAMVNRGHELSIQYRPKLASSEWELNANATFAINRDYVTSLPDGARQLVQPDGSGYDLPQFYRLGRNAFTFVLYDYKGVYKSDDQVPVNPLTGLRYRAGGEMNGGKFFRAGDPIFTDLNGDYVLDENDLVYVGNSQPAITGGLYLYTRYKNWSLRTQLSYTIDRDILNTALTDRFRNYSDPSGQNYGDGAPGAYVPLDAYNVWRQLGDNADYPNVSDFTRLTLYNPYRYNSTMFMEDGSYVKINTITVGYNFDRRWARRFGVSSARVNLTANNVYTFSNYSGPDPELVTGVGRDGSNGYPSRRTYSLGVSVQF</sequence>
<accession>A0A420ALG0</accession>
<proteinExistence type="inferred from homology"/>
<organism evidence="9 10">
    <name type="scientific">Sphingobacterium detergens</name>
    <dbReference type="NCBI Taxonomy" id="1145106"/>
    <lineage>
        <taxon>Bacteria</taxon>
        <taxon>Pseudomonadati</taxon>
        <taxon>Bacteroidota</taxon>
        <taxon>Sphingobacteriia</taxon>
        <taxon>Sphingobacteriales</taxon>
        <taxon>Sphingobacteriaceae</taxon>
        <taxon>Sphingobacterium</taxon>
    </lineage>
</organism>
<dbReference type="AlphaFoldDB" id="A0A420ALG0"/>
<dbReference type="SUPFAM" id="SSF56935">
    <property type="entry name" value="Porins"/>
    <property type="match status" value="1"/>
</dbReference>
<evidence type="ECO:0000256" key="6">
    <source>
        <dbReference type="ARBA" id="ARBA00023237"/>
    </source>
</evidence>
<evidence type="ECO:0000256" key="3">
    <source>
        <dbReference type="ARBA" id="ARBA00022452"/>
    </source>
</evidence>
<dbReference type="InterPro" id="IPR023997">
    <property type="entry name" value="TonB-dep_OMP_SusC/RagA_CS"/>
</dbReference>
<evidence type="ECO:0000259" key="8">
    <source>
        <dbReference type="Pfam" id="PF07715"/>
    </source>
</evidence>
<comment type="similarity">
    <text evidence="7">Belongs to the TonB-dependent receptor family.</text>
</comment>
<dbReference type="NCBIfam" id="TIGR04056">
    <property type="entry name" value="OMP_RagA_SusC"/>
    <property type="match status" value="1"/>
</dbReference>
<dbReference type="Pfam" id="PF07715">
    <property type="entry name" value="Plug"/>
    <property type="match status" value="1"/>
</dbReference>
<dbReference type="NCBIfam" id="TIGR04057">
    <property type="entry name" value="SusC_RagA_signa"/>
    <property type="match status" value="1"/>
</dbReference>
<dbReference type="InterPro" id="IPR039426">
    <property type="entry name" value="TonB-dep_rcpt-like"/>
</dbReference>
<keyword evidence="2 7" id="KW-0813">Transport</keyword>
<comment type="subcellular location">
    <subcellularLocation>
        <location evidence="1 7">Cell outer membrane</location>
        <topology evidence="1 7">Multi-pass membrane protein</topology>
    </subcellularLocation>
</comment>
<evidence type="ECO:0000256" key="4">
    <source>
        <dbReference type="ARBA" id="ARBA00022692"/>
    </source>
</evidence>
<protein>
    <submittedName>
        <fullName evidence="9">TonB-linked SusC/RagA family outer membrane protein</fullName>
    </submittedName>
</protein>
<evidence type="ECO:0000256" key="7">
    <source>
        <dbReference type="PROSITE-ProRule" id="PRU01360"/>
    </source>
</evidence>
<evidence type="ECO:0000313" key="9">
    <source>
        <dbReference type="EMBL" id="RKE45291.1"/>
    </source>
</evidence>
<dbReference type="SUPFAM" id="SSF49464">
    <property type="entry name" value="Carboxypeptidase regulatory domain-like"/>
    <property type="match status" value="1"/>
</dbReference>
<dbReference type="InterPro" id="IPR012910">
    <property type="entry name" value="Plug_dom"/>
</dbReference>
<evidence type="ECO:0000256" key="1">
    <source>
        <dbReference type="ARBA" id="ARBA00004571"/>
    </source>
</evidence>